<dbReference type="CDD" id="cd03801">
    <property type="entry name" value="GT4_PimA-like"/>
    <property type="match status" value="1"/>
</dbReference>
<evidence type="ECO:0000256" key="3">
    <source>
        <dbReference type="ARBA" id="ARBA00022679"/>
    </source>
</evidence>
<dbReference type="EMBL" id="JADPRT010000003">
    <property type="protein sequence ID" value="MBF9068287.1"/>
    <property type="molecule type" value="Genomic_DNA"/>
</dbReference>
<name>A0A931B2W5_9ACTN</name>
<dbReference type="RefSeq" id="WP_196193430.1">
    <property type="nucleotide sequence ID" value="NZ_JADPRT010000003.1"/>
</dbReference>
<proteinExistence type="predicted"/>
<evidence type="ECO:0000259" key="5">
    <source>
        <dbReference type="Pfam" id="PF13439"/>
    </source>
</evidence>
<evidence type="ECO:0000313" key="6">
    <source>
        <dbReference type="EMBL" id="MBF9068287.1"/>
    </source>
</evidence>
<dbReference type="Gene3D" id="3.40.50.2000">
    <property type="entry name" value="Glycogen Phosphorylase B"/>
    <property type="match status" value="2"/>
</dbReference>
<dbReference type="Pfam" id="PF13439">
    <property type="entry name" value="Glyco_transf_4"/>
    <property type="match status" value="1"/>
</dbReference>
<evidence type="ECO:0000259" key="4">
    <source>
        <dbReference type="Pfam" id="PF00534"/>
    </source>
</evidence>
<dbReference type="Proteomes" id="UP000657385">
    <property type="component" value="Unassembled WGS sequence"/>
</dbReference>
<comment type="caution">
    <text evidence="6">The sequence shown here is derived from an EMBL/GenBank/DDBJ whole genome shotgun (WGS) entry which is preliminary data.</text>
</comment>
<dbReference type="PANTHER" id="PTHR12526">
    <property type="entry name" value="GLYCOSYLTRANSFERASE"/>
    <property type="match status" value="1"/>
</dbReference>
<keyword evidence="2" id="KW-0328">Glycosyltransferase</keyword>
<evidence type="ECO:0000256" key="2">
    <source>
        <dbReference type="ARBA" id="ARBA00022676"/>
    </source>
</evidence>
<sequence length="390" mass="43050">MRILQVVNIGFEAGGAEKSVRLISQGLAERGHTVTVVATDRLADGRTVFADHLVPAIDGGPLRRLFGYFWYRRGYRRMRQILAEFRPDIVHLHTIGEFSPSVLAATRGLPRLLTARGPEDWTLALLRWNLASASDGEGRLSPADRLRYLYLRFLQRPAYLPWLRRLDRVLALSQYMADAVRADVGQVPVFVAPNGGEEGFSPEPVTDPLSILFTGRLERVKGAEVLLDAFRRVLTVHPQARLTVIGEGSDRERLEQSVADLVADGRVSFRGWLGRDQVAECLRESAVVVVPSLWPEVFGRVALEALQTGRAVVASRTGGLSELVGPDNGVLVPPGDAVALAEALSGLLGDQELLQRLGKAAAERAEQYRLEAVLDEHERHYRAALASHRR</sequence>
<dbReference type="PANTHER" id="PTHR12526:SF635">
    <property type="entry name" value="GLYCOSYL TRANSFERASE GROUP 1"/>
    <property type="match status" value="1"/>
</dbReference>
<feature type="domain" description="Glycosyl transferase family 1" evidence="4">
    <location>
        <begin position="205"/>
        <end position="363"/>
    </location>
</feature>
<dbReference type="AlphaFoldDB" id="A0A931B2W5"/>
<accession>A0A931B2W5</accession>
<dbReference type="SUPFAM" id="SSF53756">
    <property type="entry name" value="UDP-Glycosyltransferase/glycogen phosphorylase"/>
    <property type="match status" value="1"/>
</dbReference>
<dbReference type="Pfam" id="PF00534">
    <property type="entry name" value="Glycos_transf_1"/>
    <property type="match status" value="1"/>
</dbReference>
<gene>
    <name evidence="6" type="ORF">I2501_09580</name>
</gene>
<keyword evidence="7" id="KW-1185">Reference proteome</keyword>
<evidence type="ECO:0000256" key="1">
    <source>
        <dbReference type="ARBA" id="ARBA00021292"/>
    </source>
</evidence>
<dbReference type="InterPro" id="IPR028098">
    <property type="entry name" value="Glyco_trans_4-like_N"/>
</dbReference>
<protein>
    <recommendedName>
        <fullName evidence="1">D-inositol 3-phosphate glycosyltransferase</fullName>
    </recommendedName>
</protein>
<reference evidence="6" key="1">
    <citation type="submission" date="2020-11" db="EMBL/GenBank/DDBJ databases">
        <title>Isolation and identification of active actinomycetes.</title>
        <authorList>
            <person name="Yu B."/>
        </authorList>
    </citation>
    <scope>NUCLEOTIDE SEQUENCE</scope>
    <source>
        <strain evidence="6">NEAU-YB345</strain>
    </source>
</reference>
<evidence type="ECO:0000313" key="7">
    <source>
        <dbReference type="Proteomes" id="UP000657385"/>
    </source>
</evidence>
<dbReference type="GO" id="GO:0016757">
    <property type="term" value="F:glycosyltransferase activity"/>
    <property type="evidence" value="ECO:0007669"/>
    <property type="project" value="UniProtKB-KW"/>
</dbReference>
<dbReference type="InterPro" id="IPR001296">
    <property type="entry name" value="Glyco_trans_1"/>
</dbReference>
<feature type="domain" description="Glycosyltransferase subfamily 4-like N-terminal" evidence="5">
    <location>
        <begin position="14"/>
        <end position="195"/>
    </location>
</feature>
<keyword evidence="3" id="KW-0808">Transferase</keyword>
<organism evidence="6 7">
    <name type="scientific">Streptacidiphilus fuscans</name>
    <dbReference type="NCBI Taxonomy" id="2789292"/>
    <lineage>
        <taxon>Bacteria</taxon>
        <taxon>Bacillati</taxon>
        <taxon>Actinomycetota</taxon>
        <taxon>Actinomycetes</taxon>
        <taxon>Kitasatosporales</taxon>
        <taxon>Streptomycetaceae</taxon>
        <taxon>Streptacidiphilus</taxon>
    </lineage>
</organism>